<dbReference type="InterPro" id="IPR050228">
    <property type="entry name" value="Carboxylesterase_BioH"/>
</dbReference>
<dbReference type="PRINTS" id="PR00111">
    <property type="entry name" value="ABHYDROLASE"/>
</dbReference>
<organism evidence="2 3">
    <name type="scientific">Amycolatopsis australiensis</name>
    <dbReference type="NCBI Taxonomy" id="546364"/>
    <lineage>
        <taxon>Bacteria</taxon>
        <taxon>Bacillati</taxon>
        <taxon>Actinomycetota</taxon>
        <taxon>Actinomycetes</taxon>
        <taxon>Pseudonocardiales</taxon>
        <taxon>Pseudonocardiaceae</taxon>
        <taxon>Amycolatopsis</taxon>
    </lineage>
</organism>
<dbReference type="PANTHER" id="PTHR43194:SF5">
    <property type="entry name" value="PIMELOYL-[ACYL-CARRIER PROTEIN] METHYL ESTER ESTERASE"/>
    <property type="match status" value="1"/>
</dbReference>
<dbReference type="GO" id="GO:0003824">
    <property type="term" value="F:catalytic activity"/>
    <property type="evidence" value="ECO:0007669"/>
    <property type="project" value="InterPro"/>
</dbReference>
<gene>
    <name evidence="2" type="ORF">SAMN04489730_5282</name>
</gene>
<evidence type="ECO:0000313" key="2">
    <source>
        <dbReference type="EMBL" id="SFW81846.1"/>
    </source>
</evidence>
<evidence type="ECO:0000313" key="3">
    <source>
        <dbReference type="Proteomes" id="UP000182740"/>
    </source>
</evidence>
<dbReference type="Proteomes" id="UP000182740">
    <property type="component" value="Unassembled WGS sequence"/>
</dbReference>
<dbReference type="InterPro" id="IPR000639">
    <property type="entry name" value="Epox_hydrolase-like"/>
</dbReference>
<reference evidence="3" key="1">
    <citation type="submission" date="2016-11" db="EMBL/GenBank/DDBJ databases">
        <authorList>
            <person name="Varghese N."/>
            <person name="Submissions S."/>
        </authorList>
    </citation>
    <scope>NUCLEOTIDE SEQUENCE [LARGE SCALE GENOMIC DNA]</scope>
    <source>
        <strain evidence="3">DSM 44671</strain>
    </source>
</reference>
<dbReference type="PANTHER" id="PTHR43194">
    <property type="entry name" value="HYDROLASE ALPHA/BETA FOLD FAMILY"/>
    <property type="match status" value="1"/>
</dbReference>
<dbReference type="Gene3D" id="3.40.50.1820">
    <property type="entry name" value="alpha/beta hydrolase"/>
    <property type="match status" value="1"/>
</dbReference>
<name>A0A1K1SC33_9PSEU</name>
<dbReference type="InterPro" id="IPR029058">
    <property type="entry name" value="AB_hydrolase_fold"/>
</dbReference>
<dbReference type="AlphaFoldDB" id="A0A1K1SC33"/>
<dbReference type="EMBL" id="FPJG01000006">
    <property type="protein sequence ID" value="SFW81846.1"/>
    <property type="molecule type" value="Genomic_DNA"/>
</dbReference>
<protein>
    <submittedName>
        <fullName evidence="2">Pimeloyl-ACP methyl ester carboxylesterase</fullName>
    </submittedName>
</protein>
<feature type="domain" description="AB hydrolase-1" evidence="1">
    <location>
        <begin position="2"/>
        <end position="224"/>
    </location>
</feature>
<proteinExistence type="predicted"/>
<dbReference type="Pfam" id="PF00561">
    <property type="entry name" value="Abhydrolase_1"/>
    <property type="match status" value="1"/>
</dbReference>
<accession>A0A1K1SC33</accession>
<dbReference type="InterPro" id="IPR000073">
    <property type="entry name" value="AB_hydrolase_1"/>
</dbReference>
<sequence>MFLHPGGFGSAVWDEQMARFGAHHRVVRYDARGHGDSPGPAPGFSHHGDLRRLLDALGIERAVLVGSSLGSRTAADFALRHPDRVDGLVLASPGLSGMVERDPFTLARRRQTAEAIAAGDHARAFECVLRMLVDGPHRTPEQVDPAVRAFFGRLLADNARKGHGGFPLGAELHAVTRVPEIRARTLVVTGALDTTDVHEIADLIAREAPHARQVVIEGAGHQVAVEQPARFDELLDEFLG</sequence>
<keyword evidence="3" id="KW-1185">Reference proteome</keyword>
<dbReference type="PRINTS" id="PR00412">
    <property type="entry name" value="EPOXHYDRLASE"/>
</dbReference>
<dbReference type="SUPFAM" id="SSF53474">
    <property type="entry name" value="alpha/beta-Hydrolases"/>
    <property type="match status" value="1"/>
</dbReference>
<evidence type="ECO:0000259" key="1">
    <source>
        <dbReference type="Pfam" id="PF00561"/>
    </source>
</evidence>
<dbReference type="STRING" id="546364.SAMN04489730_5282"/>